<dbReference type="Pfam" id="PF00078">
    <property type="entry name" value="RVT_1"/>
    <property type="match status" value="1"/>
</dbReference>
<dbReference type="GO" id="GO:0004519">
    <property type="term" value="F:endonuclease activity"/>
    <property type="evidence" value="ECO:0007669"/>
    <property type="project" value="UniProtKB-KW"/>
</dbReference>
<keyword evidence="3" id="KW-0548">Nucleotidyltransferase</keyword>
<dbReference type="STRING" id="53326.A0A016WKG0"/>
<keyword evidence="8" id="KW-0479">Metal-binding</keyword>
<dbReference type="Gene3D" id="3.10.10.10">
    <property type="entry name" value="HIV Type 1 Reverse Transcriptase, subunit A, domain 1"/>
    <property type="match status" value="1"/>
</dbReference>
<evidence type="ECO:0000256" key="5">
    <source>
        <dbReference type="ARBA" id="ARBA00022759"/>
    </source>
</evidence>
<feature type="compositionally biased region" description="Basic residues" evidence="9">
    <location>
        <begin position="33"/>
        <end position="45"/>
    </location>
</feature>
<dbReference type="OrthoDB" id="8026949at2759"/>
<keyword evidence="2" id="KW-0808">Transferase</keyword>
<proteinExistence type="predicted"/>
<feature type="region of interest" description="Disordered" evidence="9">
    <location>
        <begin position="257"/>
        <end position="293"/>
    </location>
</feature>
<dbReference type="EMBL" id="JARK01000253">
    <property type="protein sequence ID" value="EYC39508.1"/>
    <property type="molecule type" value="Genomic_DNA"/>
</dbReference>
<evidence type="ECO:0000259" key="11">
    <source>
        <dbReference type="PROSITE" id="PS50878"/>
    </source>
</evidence>
<dbReference type="GO" id="GO:0042575">
    <property type="term" value="C:DNA polymerase complex"/>
    <property type="evidence" value="ECO:0007669"/>
    <property type="project" value="UniProtKB-ARBA"/>
</dbReference>
<dbReference type="FunFam" id="3.30.70.270:FF:000020">
    <property type="entry name" value="Transposon Tf2-6 polyprotein-like Protein"/>
    <property type="match status" value="1"/>
</dbReference>
<dbReference type="SUPFAM" id="SSF53098">
    <property type="entry name" value="Ribonuclease H-like"/>
    <property type="match status" value="1"/>
</dbReference>
<feature type="domain" description="Integrase catalytic" evidence="12">
    <location>
        <begin position="1220"/>
        <end position="1378"/>
    </location>
</feature>
<dbReference type="Gene3D" id="1.10.340.70">
    <property type="match status" value="1"/>
</dbReference>
<dbReference type="SUPFAM" id="SSF57756">
    <property type="entry name" value="Retrovirus zinc finger-like domains"/>
    <property type="match status" value="1"/>
</dbReference>
<comment type="caution">
    <text evidence="13">The sequence shown here is derived from an EMBL/GenBank/DDBJ whole genome shotgun (WGS) entry which is preliminary data.</text>
</comment>
<evidence type="ECO:0000256" key="7">
    <source>
        <dbReference type="ARBA" id="ARBA00022918"/>
    </source>
</evidence>
<dbReference type="GO" id="GO:0008270">
    <property type="term" value="F:zinc ion binding"/>
    <property type="evidence" value="ECO:0007669"/>
    <property type="project" value="UniProtKB-KW"/>
</dbReference>
<dbReference type="InterPro" id="IPR043128">
    <property type="entry name" value="Rev_trsase/Diguanyl_cyclase"/>
</dbReference>
<dbReference type="Pfam" id="PF17917">
    <property type="entry name" value="RT_RNaseH"/>
    <property type="match status" value="1"/>
</dbReference>
<keyword evidence="4" id="KW-0540">Nuclease</keyword>
<keyword evidence="8" id="KW-0863">Zinc-finger</keyword>
<evidence type="ECO:0000313" key="14">
    <source>
        <dbReference type="Proteomes" id="UP000024635"/>
    </source>
</evidence>
<organism evidence="13 14">
    <name type="scientific">Ancylostoma ceylanicum</name>
    <dbReference type="NCBI Taxonomy" id="53326"/>
    <lineage>
        <taxon>Eukaryota</taxon>
        <taxon>Metazoa</taxon>
        <taxon>Ecdysozoa</taxon>
        <taxon>Nematoda</taxon>
        <taxon>Chromadorea</taxon>
        <taxon>Rhabditida</taxon>
        <taxon>Rhabditina</taxon>
        <taxon>Rhabditomorpha</taxon>
        <taxon>Strongyloidea</taxon>
        <taxon>Ancylostomatidae</taxon>
        <taxon>Ancylostomatinae</taxon>
        <taxon>Ancylostoma</taxon>
    </lineage>
</organism>
<feature type="compositionally biased region" description="Basic and acidic residues" evidence="9">
    <location>
        <begin position="1899"/>
        <end position="1909"/>
    </location>
</feature>
<name>A0A016WKG0_9BILA</name>
<feature type="compositionally biased region" description="Polar residues" evidence="9">
    <location>
        <begin position="1888"/>
        <end position="1898"/>
    </location>
</feature>
<dbReference type="InterPro" id="IPR012337">
    <property type="entry name" value="RNaseH-like_sf"/>
</dbReference>
<dbReference type="GO" id="GO:0019899">
    <property type="term" value="F:enzyme binding"/>
    <property type="evidence" value="ECO:0007669"/>
    <property type="project" value="UniProtKB-ARBA"/>
</dbReference>
<keyword evidence="7" id="KW-0695">RNA-directed DNA polymerase</keyword>
<feature type="compositionally biased region" description="Polar residues" evidence="9">
    <location>
        <begin position="276"/>
        <end position="291"/>
    </location>
</feature>
<dbReference type="InterPro" id="IPR001878">
    <property type="entry name" value="Znf_CCHC"/>
</dbReference>
<dbReference type="Gene3D" id="3.10.20.370">
    <property type="match status" value="1"/>
</dbReference>
<dbReference type="Pfam" id="PF17921">
    <property type="entry name" value="Integrase_H2C2"/>
    <property type="match status" value="1"/>
</dbReference>
<evidence type="ECO:0000313" key="13">
    <source>
        <dbReference type="EMBL" id="EYC39508.1"/>
    </source>
</evidence>
<keyword evidence="6" id="KW-0378">Hydrolase</keyword>
<dbReference type="PROSITE" id="PS50994">
    <property type="entry name" value="INTEGRASE"/>
    <property type="match status" value="1"/>
</dbReference>
<dbReference type="InterPro" id="IPR050951">
    <property type="entry name" value="Retrovirus_Pol_polyprotein"/>
</dbReference>
<dbReference type="InterPro" id="IPR041588">
    <property type="entry name" value="Integrase_H2C2"/>
</dbReference>
<dbReference type="PROSITE" id="PS50878">
    <property type="entry name" value="RT_POL"/>
    <property type="match status" value="1"/>
</dbReference>
<dbReference type="CDD" id="cd00303">
    <property type="entry name" value="retropepsin_like"/>
    <property type="match status" value="1"/>
</dbReference>
<dbReference type="CDD" id="cd01647">
    <property type="entry name" value="RT_LTR"/>
    <property type="match status" value="1"/>
</dbReference>
<protein>
    <recommendedName>
        <fullName evidence="1">RNA-directed DNA polymerase</fullName>
        <ecNumber evidence="1">2.7.7.49</ecNumber>
    </recommendedName>
</protein>
<dbReference type="GO" id="GO:0003676">
    <property type="term" value="F:nucleic acid binding"/>
    <property type="evidence" value="ECO:0007669"/>
    <property type="project" value="InterPro"/>
</dbReference>
<dbReference type="GO" id="GO:0005737">
    <property type="term" value="C:cytoplasm"/>
    <property type="evidence" value="ECO:0007669"/>
    <property type="project" value="UniProtKB-ARBA"/>
</dbReference>
<feature type="domain" description="CCHC-type" evidence="10">
    <location>
        <begin position="295"/>
        <end position="311"/>
    </location>
</feature>
<evidence type="ECO:0000256" key="2">
    <source>
        <dbReference type="ARBA" id="ARBA00022679"/>
    </source>
</evidence>
<dbReference type="Pfam" id="PF00665">
    <property type="entry name" value="rve"/>
    <property type="match status" value="1"/>
</dbReference>
<dbReference type="SUPFAM" id="SSF50630">
    <property type="entry name" value="Acid proteases"/>
    <property type="match status" value="1"/>
</dbReference>
<dbReference type="PANTHER" id="PTHR37984:SF5">
    <property type="entry name" value="PROTEIN NYNRIN-LIKE"/>
    <property type="match status" value="1"/>
</dbReference>
<dbReference type="InterPro" id="IPR001584">
    <property type="entry name" value="Integrase_cat-core"/>
</dbReference>
<dbReference type="Proteomes" id="UP000024635">
    <property type="component" value="Unassembled WGS sequence"/>
</dbReference>
<gene>
    <name evidence="13" type="primary">Acey_s0653.g1175</name>
    <name evidence="13" type="ORF">Y032_0653g1175</name>
</gene>
<dbReference type="Gene3D" id="3.30.420.10">
    <property type="entry name" value="Ribonuclease H-like superfamily/Ribonuclease H"/>
    <property type="match status" value="1"/>
</dbReference>
<evidence type="ECO:0000256" key="1">
    <source>
        <dbReference type="ARBA" id="ARBA00012493"/>
    </source>
</evidence>
<dbReference type="Gene3D" id="2.40.70.10">
    <property type="entry name" value="Acid Proteases"/>
    <property type="match status" value="1"/>
</dbReference>
<dbReference type="FunFam" id="1.10.340.70:FF:000001">
    <property type="entry name" value="Retrovirus-related Pol polyprotein from transposon gypsy-like Protein"/>
    <property type="match status" value="1"/>
</dbReference>
<dbReference type="InterPro" id="IPR043502">
    <property type="entry name" value="DNA/RNA_pol_sf"/>
</dbReference>
<dbReference type="SUPFAM" id="SSF56672">
    <property type="entry name" value="DNA/RNA polymerases"/>
    <property type="match status" value="1"/>
</dbReference>
<dbReference type="Gene3D" id="3.30.70.270">
    <property type="match status" value="2"/>
</dbReference>
<evidence type="ECO:0000256" key="4">
    <source>
        <dbReference type="ARBA" id="ARBA00022722"/>
    </source>
</evidence>
<dbReference type="CDD" id="cd09274">
    <property type="entry name" value="RNase_HI_RT_Ty3"/>
    <property type="match status" value="1"/>
</dbReference>
<evidence type="ECO:0000256" key="9">
    <source>
        <dbReference type="SAM" id="MobiDB-lite"/>
    </source>
</evidence>
<feature type="region of interest" description="Disordered" evidence="9">
    <location>
        <begin position="1876"/>
        <end position="1909"/>
    </location>
</feature>
<dbReference type="Pfam" id="PF00098">
    <property type="entry name" value="zf-CCHC"/>
    <property type="match status" value="1"/>
</dbReference>
<feature type="region of interest" description="Disordered" evidence="9">
    <location>
        <begin position="1"/>
        <end position="67"/>
    </location>
</feature>
<dbReference type="GO" id="GO:0015074">
    <property type="term" value="P:DNA integration"/>
    <property type="evidence" value="ECO:0007669"/>
    <property type="project" value="InterPro"/>
</dbReference>
<dbReference type="GO" id="GO:0003964">
    <property type="term" value="F:RNA-directed DNA polymerase activity"/>
    <property type="evidence" value="ECO:0007669"/>
    <property type="project" value="UniProtKB-KW"/>
</dbReference>
<evidence type="ECO:0000259" key="12">
    <source>
        <dbReference type="PROSITE" id="PS50994"/>
    </source>
</evidence>
<dbReference type="GO" id="GO:0016787">
    <property type="term" value="F:hydrolase activity"/>
    <property type="evidence" value="ECO:0007669"/>
    <property type="project" value="UniProtKB-KW"/>
</dbReference>
<feature type="compositionally biased region" description="Basic and acidic residues" evidence="9">
    <location>
        <begin position="21"/>
        <end position="32"/>
    </location>
</feature>
<keyword evidence="8" id="KW-0862">Zinc</keyword>
<evidence type="ECO:0000256" key="8">
    <source>
        <dbReference type="PROSITE-ProRule" id="PRU00047"/>
    </source>
</evidence>
<evidence type="ECO:0000256" key="3">
    <source>
        <dbReference type="ARBA" id="ARBA00022695"/>
    </source>
</evidence>
<accession>A0A016WKG0</accession>
<dbReference type="InterPro" id="IPR041373">
    <property type="entry name" value="RT_RNaseH"/>
</dbReference>
<dbReference type="InterPro" id="IPR000477">
    <property type="entry name" value="RT_dom"/>
</dbReference>
<evidence type="ECO:0000259" key="10">
    <source>
        <dbReference type="PROSITE" id="PS50158"/>
    </source>
</evidence>
<dbReference type="InterPro" id="IPR021109">
    <property type="entry name" value="Peptidase_aspartic_dom_sf"/>
</dbReference>
<dbReference type="Gene3D" id="4.10.60.10">
    <property type="entry name" value="Zinc finger, CCHC-type"/>
    <property type="match status" value="1"/>
</dbReference>
<sequence length="1939" mass="219705">MSESANGAELQKSPASVAAEDTMKEKEVDRLAVKVRKMGNPRKPRALLSSESTEGETDREMDVSDGPTKTIDQLCAGLDPEELLAYAQARIKQRRATSVGHSFLRKEALTIFETLPKRVKERSFDDVISAMKERLDEGGNIASVKALATLRTMKMKEHQTVSEFCYALERIVSQAYPEEVREGVSLQMAEILYAQLSKWTGSYILAEAIETSPRDRVYEQVKDAALRLERNLQRGGAKIEQKGRPYIWNRKEEPRRLDVPVRGNNNTRDVKEKSLGNLQSEGPQRATTSTEGPKRCFHCGKLGHIARDCRSKPEKVKPSTSTQREVTSFSTALESWLCTTASEQRGTMDEFFGKKLVVPVNFMDMEVRALVDTGSETSIAPLNLFKRAKEQGADIDSFVERVPKTAEVIIRDASGNKMEVLDSIKLTVGIFGKNEKIPVYVSRALEDVLILGTNVLDRLGFKLTQGQAATNLLENDCYSQESFPAVVKTRTYVPPGGRKILAVSCTKGMQPSVFWSNNKMIADGVCEESTEGETKIPFTNNTIEPMVLQKGQVIGEFGREEWFDSKWLEPASDVLELQTKPGKGAEGQRLDELVKTIQKDGEQPAKMLNLIKLYSDVFAMNDSELTQTDLVTHNIDTGNHPPIKQKTRPVPIGARQEFKQIIKNLEERGIVRKSRSEWASPVVLVRKKDGTLRLCVDYRELNKVTKHDSYPLPSIDVILQSLGGKRYFSTMDMMSGYWQIKLSEEAKQKSAFTTSEGLFEFQVLPFGLTTSPAEFQRMMDVVLEGSGVKDKEVFVYIDDILIATESLDRHYAVVEIVLEALRRVNLKLKPQKCEFLKREVAFLGHIIDENGVRTDPDKVRKIVEYPKPKKVKDLRTFLGMAAYYRKFILNFSRIARSLYALTSPKNDWKWSAEEDDAFKTLKTKLCEAPVLAQPDVGAARDGSRPFIIYTDASTEGLGAVLCQESTDKMLHPVYFASKGLTKAETRYHVTDLEALALVYALKKFHFFIYGMRTIVRTDHSALTSLFKRTNISARVLRWALEVQKYNLDIQYVKGSTNAVADALSRTAVPVETAFCEENAVVVCKTEVETEWLKELKEDPEYTAVFEGLKSGKMEDEIQLPRCGKKFRVADFFVSDGLLIVTVDNIVVKVVPRSKRKELFEEAHASALAGHLNSKKLYRSMRRKVFWNGMQADIEKWSKSCSKCFLARTHEKNVPPLKPIVTNAPFELVGLDLVELGLTERGNRYALVAIDHFSKFAGAYPIPDKKARTVAQVFFERWVCDGCRWPKAIHSDQGPEFINSVLSEICDIVGIEQSVTKGYNPRENGITERVIGTLTRMLKKQTTVPAEWDVRLPMAVFAYNSSPHEATGESPFYILHAFDPGYPSKVVPRDKLSFNCIDFDDYKHELLASIELIQTCVKELNAEYRSKMKEKYDKKNNVDRKKYPVVGDRVFIKLPREKTNAKYPKLCYEWSGPFRVLEVSGNSALLTRLNSSDEPIRIQHDMIIKVPVEIADNPIDTKTKRKARKRVCHISKVNHNTNVVHCRSNMAAVDNSGLSLFHACPGGSRHDDDDSFDCTMKDKVFGDVVKDADPMVASLPITTIYSLARYISIYEQERDTDKRNFLMKDKKYNFVTTSGVQKAYVFFKRHCLHTMRDLMRHDGSSLLMRFEGSYGLTIDQVNSLTNEGVRYAMSHSWSDDLVKRKKEKVILLLPNGFRYHKHVVDCGSVTTPEIYETLPDICTILKRVEEPHQIVFVGPTTNEIALEGEWMKLTMAITNAARAGSKIIAVAPPRGEQEWETTRMKVIEMMNVVRDSAYATRAKVVTKIPQVPSISEPSLAVGIKPRKLETAGYPNAVVWDFLNTLQEYVRGDVVMEPLKKVDRKRKEEETSTEQENNMPGSSYENREGRSRAEKPWRGRFRPYWTRGTWKTRRGGERGYGYARH</sequence>
<keyword evidence="5" id="KW-0255">Endonuclease</keyword>
<keyword evidence="14" id="KW-1185">Reference proteome</keyword>
<dbReference type="PROSITE" id="PS50158">
    <property type="entry name" value="ZF_CCHC"/>
    <property type="match status" value="1"/>
</dbReference>
<evidence type="ECO:0000256" key="6">
    <source>
        <dbReference type="ARBA" id="ARBA00022801"/>
    </source>
</evidence>
<dbReference type="FunFam" id="3.10.20.370:FF:000001">
    <property type="entry name" value="Retrovirus-related Pol polyprotein from transposon 17.6-like protein"/>
    <property type="match status" value="1"/>
</dbReference>
<dbReference type="InterPro" id="IPR036875">
    <property type="entry name" value="Znf_CCHC_sf"/>
</dbReference>
<dbReference type="SMART" id="SM00343">
    <property type="entry name" value="ZnF_C2HC"/>
    <property type="match status" value="1"/>
</dbReference>
<reference evidence="14" key="1">
    <citation type="journal article" date="2015" name="Nat. Genet.">
        <title>The genome and transcriptome of the zoonotic hookworm Ancylostoma ceylanicum identify infection-specific gene families.</title>
        <authorList>
            <person name="Schwarz E.M."/>
            <person name="Hu Y."/>
            <person name="Antoshechkin I."/>
            <person name="Miller M.M."/>
            <person name="Sternberg P.W."/>
            <person name="Aroian R.V."/>
        </authorList>
    </citation>
    <scope>NUCLEOTIDE SEQUENCE</scope>
    <source>
        <strain evidence="14">HY135</strain>
    </source>
</reference>
<dbReference type="EC" id="2.7.7.49" evidence="1"/>
<feature type="domain" description="Reverse transcriptase" evidence="11">
    <location>
        <begin position="666"/>
        <end position="847"/>
    </location>
</feature>
<dbReference type="PANTHER" id="PTHR37984">
    <property type="entry name" value="PROTEIN CBG26694"/>
    <property type="match status" value="1"/>
</dbReference>
<dbReference type="InterPro" id="IPR036397">
    <property type="entry name" value="RNaseH_sf"/>
</dbReference>